<comment type="caution">
    <text evidence="1">The sequence shown here is derived from an EMBL/GenBank/DDBJ whole genome shotgun (WGS) entry which is preliminary data.</text>
</comment>
<accession>A0A0Q9ZBY7</accession>
<evidence type="ECO:0000313" key="2">
    <source>
        <dbReference type="Proteomes" id="UP000051643"/>
    </source>
</evidence>
<gene>
    <name evidence="1" type="ORF">APR42_01520</name>
</gene>
<sequence length="759" mass="86933">MVKSLTFLILLFWSSYSIYSQDSIKFPEDQFARYYELPRPLVHLHLNKSKFSSPDKIWFTAYLFDQTQGIPFEWERTLYCGLYDENGKQITEFSFLLENGIASGNIPIMQNLTPGIYFVKAYTNWMKNFKESVPFSQEIVVGSPSLSKKTKDLDSIVITSEAQNLVLNTSNTIGFKIEGFNSKSHSIKEVRLVDKNDKETESPVLTNDYGEGKFTLFYQDNQTYTLEIRMENGDLLKKELPAANSKGITMRTNNFLRDKVVINLTTNKNSISDNEYFLALHKNGALHWKGFSISQENTLISFPRKNLSPGINVITLMDKELNPIAERMIFNEPLNQTPEMEFEKIESKSDSIFVSARFTNLPVNDSVKFSISIDPSDEPKHDLSNSIISSFLFKPYSKRELPKDPDFNLQPGQLDITLFNKGWSTFRWSEILNNPPEVNYKLQNGIRFQGEVLLDNEPQAYKDIIFFKDNIMDFFIVQTDSLGKFNSEEILFNDEVFKVSILEEDETLIKPDLFIAFNPFAQNSNDSFPTLDSISNTGYPENIGQILKDTTTEELEEVLITARKSEENRIATGAAYEKFKVTPELVKHNPLVTDLIRKAGFKVRRNGYSLHIGPKSPSNSPYGTPPKVYLNDFEIFDNSELINMPLSSIDEIYYEHLGVEGNKGGSIHIFEKVANKEKGEKNFKQIVVTNAYKNSKDYQQKSQAKSKSNANFWIPQLLSNHGVFTFSFPQQEANSYHLNIQGFSKNGRLISIKKELRVN</sequence>
<protein>
    <recommendedName>
        <fullName evidence="3">TonB-dependent receptor plug domain-containing protein</fullName>
    </recommendedName>
</protein>
<name>A0A0Q9ZBY7_9FLAO</name>
<dbReference type="OrthoDB" id="679547at2"/>
<keyword evidence="2" id="KW-1185">Reference proteome</keyword>
<proteinExistence type="predicted"/>
<evidence type="ECO:0000313" key="1">
    <source>
        <dbReference type="EMBL" id="KRG30573.1"/>
    </source>
</evidence>
<dbReference type="EMBL" id="LKTP01000001">
    <property type="protein sequence ID" value="KRG30573.1"/>
    <property type="molecule type" value="Genomic_DNA"/>
</dbReference>
<evidence type="ECO:0008006" key="3">
    <source>
        <dbReference type="Google" id="ProtNLM"/>
    </source>
</evidence>
<reference evidence="1" key="1">
    <citation type="submission" date="2015-10" db="EMBL/GenBank/DDBJ databases">
        <title>Draft genome sequence of Salegentibacter mishustinae KCTC 12263.</title>
        <authorList>
            <person name="Lin W."/>
            <person name="Zheng Q."/>
        </authorList>
    </citation>
    <scope>NUCLEOTIDE SEQUENCE [LARGE SCALE GENOMIC DNA]</scope>
    <source>
        <strain evidence="1">KCTC 12263</strain>
    </source>
</reference>
<dbReference type="AlphaFoldDB" id="A0A0Q9ZBY7"/>
<dbReference type="STRING" id="270918.APR42_01520"/>
<dbReference type="Proteomes" id="UP000051643">
    <property type="component" value="Unassembled WGS sequence"/>
</dbReference>
<organism evidence="1 2">
    <name type="scientific">Salegentibacter mishustinae</name>
    <dbReference type="NCBI Taxonomy" id="270918"/>
    <lineage>
        <taxon>Bacteria</taxon>
        <taxon>Pseudomonadati</taxon>
        <taxon>Bacteroidota</taxon>
        <taxon>Flavobacteriia</taxon>
        <taxon>Flavobacteriales</taxon>
        <taxon>Flavobacteriaceae</taxon>
        <taxon>Salegentibacter</taxon>
    </lineage>
</organism>